<evidence type="ECO:0000259" key="1">
    <source>
        <dbReference type="Pfam" id="PF19583"/>
    </source>
</evidence>
<dbReference type="Proteomes" id="UP000593737">
    <property type="component" value="Chromosome"/>
</dbReference>
<feature type="domain" description="ODP" evidence="1">
    <location>
        <begin position="23"/>
        <end position="217"/>
    </location>
</feature>
<organism evidence="2 3">
    <name type="scientific">Candidatus Nitrospira kreftii</name>
    <dbReference type="NCBI Taxonomy" id="2652173"/>
    <lineage>
        <taxon>Bacteria</taxon>
        <taxon>Pseudomonadati</taxon>
        <taxon>Nitrospirota</taxon>
        <taxon>Nitrospiria</taxon>
        <taxon>Nitrospirales</taxon>
        <taxon>Nitrospiraceae</taxon>
        <taxon>Nitrospira</taxon>
    </lineage>
</organism>
<reference evidence="2 3" key="1">
    <citation type="journal article" date="2020" name="ISME J.">
        <title>Enrichment and physiological characterization of a novel comammox Nitrospira indicates ammonium inhibition of complete nitrification.</title>
        <authorList>
            <person name="Sakoula D."/>
            <person name="Koch H."/>
            <person name="Frank J."/>
            <person name="Jetten M.S.M."/>
            <person name="van Kessel M.A.H.J."/>
            <person name="Lucker S."/>
        </authorList>
    </citation>
    <scope>NUCLEOTIDE SEQUENCE [LARGE SCALE GENOMIC DNA]</scope>
    <source>
        <strain evidence="2">Comreactor17</strain>
    </source>
</reference>
<dbReference type="EMBL" id="CP047423">
    <property type="protein sequence ID" value="QPD03863.1"/>
    <property type="molecule type" value="Genomic_DNA"/>
</dbReference>
<name>A0A7S8FDI3_9BACT</name>
<dbReference type="InterPro" id="IPR036866">
    <property type="entry name" value="RibonucZ/Hydroxyglut_hydro"/>
</dbReference>
<evidence type="ECO:0000313" key="3">
    <source>
        <dbReference type="Proteomes" id="UP000593737"/>
    </source>
</evidence>
<dbReference type="AlphaFoldDB" id="A0A7S8FDI3"/>
<accession>A0A7S8FDI3</accession>
<keyword evidence="2" id="KW-0378">Hydrolase</keyword>
<dbReference type="SUPFAM" id="SSF56281">
    <property type="entry name" value="Metallo-hydrolase/oxidoreductase"/>
    <property type="match status" value="1"/>
</dbReference>
<dbReference type="InterPro" id="IPR045761">
    <property type="entry name" value="ODP_dom"/>
</dbReference>
<gene>
    <name evidence="2" type="ORF">Nkreftii_001637</name>
</gene>
<evidence type="ECO:0000313" key="2">
    <source>
        <dbReference type="EMBL" id="QPD03863.1"/>
    </source>
</evidence>
<dbReference type="KEGG" id="nkf:Nkreftii_001637"/>
<dbReference type="GO" id="GO:0016787">
    <property type="term" value="F:hydrolase activity"/>
    <property type="evidence" value="ECO:0007669"/>
    <property type="project" value="UniProtKB-KW"/>
</dbReference>
<dbReference type="Gene3D" id="3.60.15.10">
    <property type="entry name" value="Ribonuclease Z/Hydroxyacylglutathione hydrolase-like"/>
    <property type="match status" value="1"/>
</dbReference>
<dbReference type="Pfam" id="PF19583">
    <property type="entry name" value="ODP"/>
    <property type="match status" value="1"/>
</dbReference>
<protein>
    <submittedName>
        <fullName evidence="2">MBL fold metallo-hydrolase</fullName>
    </submittedName>
</protein>
<proteinExistence type="predicted"/>
<sequence length="266" mass="29734">MAKITEIAPDLFRITTFVAPFNIQFSQFLVRDEEPLLFHTGPRALFPEVKAAVASLIDPQTLRWIGFSHFESDECATVPEWQQLASHSEVVCSVVGKMVSVDDCLALRPAKAMADGEVLETGRYRFRFLATPHVPHCWEAGLLFEETERTLLCSDLFHQDGDVEPMTESSVIDRCRKTLVGYQQGPLANYVPYCSVTDTTLHRLAVLQPKRLATMHGSVYVGDGSKALHDLAAVWREVLGPLPLCCIRSDHRAIGDHDYNTHVNPS</sequence>